<name>A0ABU0NRM5_STRRH</name>
<comment type="caution">
    <text evidence="1">The sequence shown here is derived from an EMBL/GenBank/DDBJ whole genome shotgun (WGS) entry which is preliminary data.</text>
</comment>
<reference evidence="1 2" key="1">
    <citation type="submission" date="2023-07" db="EMBL/GenBank/DDBJ databases">
        <title>Comparative genomics of wheat-associated soil bacteria to identify genetic determinants of phenazine resistance.</title>
        <authorList>
            <person name="Mouncey N."/>
        </authorList>
    </citation>
    <scope>NUCLEOTIDE SEQUENCE [LARGE SCALE GENOMIC DNA]</scope>
    <source>
        <strain evidence="1 2">B2I6</strain>
    </source>
</reference>
<sequence>MPLFAQLGLRYGALSRSLPGSLSDFLPGAARSGAAGCGAAGCGATRSGAVR</sequence>
<dbReference type="EMBL" id="JAUSWV010000002">
    <property type="protein sequence ID" value="MDQ0581378.1"/>
    <property type="molecule type" value="Genomic_DNA"/>
</dbReference>
<gene>
    <name evidence="1" type="ORF">QF030_003556</name>
</gene>
<organism evidence="1 2">
    <name type="scientific">Streptomyces rishiriensis</name>
    <dbReference type="NCBI Taxonomy" id="68264"/>
    <lineage>
        <taxon>Bacteria</taxon>
        <taxon>Bacillati</taxon>
        <taxon>Actinomycetota</taxon>
        <taxon>Actinomycetes</taxon>
        <taxon>Kitasatosporales</taxon>
        <taxon>Streptomycetaceae</taxon>
        <taxon>Streptomyces</taxon>
    </lineage>
</organism>
<dbReference type="Proteomes" id="UP001230654">
    <property type="component" value="Unassembled WGS sequence"/>
</dbReference>
<accession>A0ABU0NRM5</accession>
<keyword evidence="2" id="KW-1185">Reference proteome</keyword>
<evidence type="ECO:0000313" key="2">
    <source>
        <dbReference type="Proteomes" id="UP001230654"/>
    </source>
</evidence>
<proteinExistence type="predicted"/>
<evidence type="ECO:0000313" key="1">
    <source>
        <dbReference type="EMBL" id="MDQ0581378.1"/>
    </source>
</evidence>
<protein>
    <submittedName>
        <fullName evidence="1">Uncharacterized protein</fullName>
    </submittedName>
</protein>